<dbReference type="Pfam" id="PF12906">
    <property type="entry name" value="RINGv"/>
    <property type="match status" value="1"/>
</dbReference>
<feature type="transmembrane region" description="Helical" evidence="11">
    <location>
        <begin position="277"/>
        <end position="298"/>
    </location>
</feature>
<feature type="transmembrane region" description="Helical" evidence="11">
    <location>
        <begin position="338"/>
        <end position="359"/>
    </location>
</feature>
<dbReference type="KEGG" id="tet:TTHERM_00676920"/>
<dbReference type="PANTHER" id="PTHR46065">
    <property type="entry name" value="E3 UBIQUITIN-PROTEIN LIGASE MARCH 2/3 FAMILY MEMBER"/>
    <property type="match status" value="1"/>
</dbReference>
<keyword evidence="2" id="KW-0808">Transferase</keyword>
<evidence type="ECO:0000313" key="14">
    <source>
        <dbReference type="Proteomes" id="UP000009168"/>
    </source>
</evidence>
<keyword evidence="6" id="KW-0833">Ubl conjugation pathway</keyword>
<keyword evidence="14" id="KW-1185">Reference proteome</keyword>
<keyword evidence="7" id="KW-0862">Zinc</keyword>
<dbReference type="STRING" id="312017.I7LY24"/>
<gene>
    <name evidence="13" type="ORF">TTHERM_00676920</name>
</gene>
<keyword evidence="9 11" id="KW-0472">Membrane</keyword>
<organism evidence="13 14">
    <name type="scientific">Tetrahymena thermophila (strain SB210)</name>
    <dbReference type="NCBI Taxonomy" id="312017"/>
    <lineage>
        <taxon>Eukaryota</taxon>
        <taxon>Sar</taxon>
        <taxon>Alveolata</taxon>
        <taxon>Ciliophora</taxon>
        <taxon>Intramacronucleata</taxon>
        <taxon>Oligohymenophorea</taxon>
        <taxon>Hymenostomatida</taxon>
        <taxon>Tetrahymenina</taxon>
        <taxon>Tetrahymenidae</taxon>
        <taxon>Tetrahymena</taxon>
    </lineage>
</organism>
<dbReference type="AlphaFoldDB" id="I7LY24"/>
<evidence type="ECO:0000259" key="12">
    <source>
        <dbReference type="PROSITE" id="PS51292"/>
    </source>
</evidence>
<evidence type="ECO:0000256" key="8">
    <source>
        <dbReference type="ARBA" id="ARBA00022989"/>
    </source>
</evidence>
<dbReference type="GO" id="GO:0016020">
    <property type="term" value="C:membrane"/>
    <property type="evidence" value="ECO:0007669"/>
    <property type="project" value="UniProtKB-SubCell"/>
</dbReference>
<name>I7LY24_TETTS</name>
<evidence type="ECO:0000256" key="6">
    <source>
        <dbReference type="ARBA" id="ARBA00022786"/>
    </source>
</evidence>
<evidence type="ECO:0000313" key="13">
    <source>
        <dbReference type="EMBL" id="EAS07525.1"/>
    </source>
</evidence>
<evidence type="ECO:0000256" key="9">
    <source>
        <dbReference type="ARBA" id="ARBA00023136"/>
    </source>
</evidence>
<evidence type="ECO:0000256" key="3">
    <source>
        <dbReference type="ARBA" id="ARBA00022692"/>
    </source>
</evidence>
<sequence length="471" mass="53859">MPIPQQSQKSTANSSMCMEKISENNFDQNNTSINYNDNTFATLNNQNKIDGLDNLKQNSKDLCQIIEEEQQQANDHGENVHQSLSARQVSEEDKNNQSAPQISPVLRQKENKGLQYKNKVFVCEQQQQNPQIQKKPDNLIESIHLSKIPVSKMEAPRMVQAYAADEEKPVRKISEQKLSCKICLEEQGPFITPCKCSGSCSYVHEKCLKDWILQQMKNKKKIQNIESNGTKELILFQNQLPEAKCEICQHKYQYQTIFSNKLSFDCLKKCDQTTQSFTTGFIGSLLSCFMIFLIVIMFTNSPFQSSSSQNNSTQSDQSQQQSTQNEKNENSSSDNSSLYQIIFVSVSFIILLAFILITVKCCKKGLWLKKVVSWKILGFGEKAQQEIEIKHNTVLPTQIIAQNPPQTQRVVPRTNQQTQVRSNTARILTQSQAQRQQMSRLVPINIQMNETLIQQQNRTIITTQALRNTRN</sequence>
<dbReference type="OrthoDB" id="264354at2759"/>
<evidence type="ECO:0000256" key="10">
    <source>
        <dbReference type="SAM" id="MobiDB-lite"/>
    </source>
</evidence>
<reference evidence="14" key="1">
    <citation type="journal article" date="2006" name="PLoS Biol.">
        <title>Macronuclear genome sequence of the ciliate Tetrahymena thermophila, a model eukaryote.</title>
        <authorList>
            <person name="Eisen J.A."/>
            <person name="Coyne R.S."/>
            <person name="Wu M."/>
            <person name="Wu D."/>
            <person name="Thiagarajan M."/>
            <person name="Wortman J.R."/>
            <person name="Badger J.H."/>
            <person name="Ren Q."/>
            <person name="Amedeo P."/>
            <person name="Jones K.M."/>
            <person name="Tallon L.J."/>
            <person name="Delcher A.L."/>
            <person name="Salzberg S.L."/>
            <person name="Silva J.C."/>
            <person name="Haas B.J."/>
            <person name="Majoros W.H."/>
            <person name="Farzad M."/>
            <person name="Carlton J.M."/>
            <person name="Smith R.K. Jr."/>
            <person name="Garg J."/>
            <person name="Pearlman R.E."/>
            <person name="Karrer K.M."/>
            <person name="Sun L."/>
            <person name="Manning G."/>
            <person name="Elde N.C."/>
            <person name="Turkewitz A.P."/>
            <person name="Asai D.J."/>
            <person name="Wilkes D.E."/>
            <person name="Wang Y."/>
            <person name="Cai H."/>
            <person name="Collins K."/>
            <person name="Stewart B.A."/>
            <person name="Lee S.R."/>
            <person name="Wilamowska K."/>
            <person name="Weinberg Z."/>
            <person name="Ruzzo W.L."/>
            <person name="Wloga D."/>
            <person name="Gaertig J."/>
            <person name="Frankel J."/>
            <person name="Tsao C.-C."/>
            <person name="Gorovsky M.A."/>
            <person name="Keeling P.J."/>
            <person name="Waller R.F."/>
            <person name="Patron N.J."/>
            <person name="Cherry J.M."/>
            <person name="Stover N.A."/>
            <person name="Krieger C.J."/>
            <person name="del Toro C."/>
            <person name="Ryder H.F."/>
            <person name="Williamson S.C."/>
            <person name="Barbeau R.A."/>
            <person name="Hamilton E.P."/>
            <person name="Orias E."/>
        </authorList>
    </citation>
    <scope>NUCLEOTIDE SEQUENCE [LARGE SCALE GENOMIC DNA]</scope>
    <source>
        <strain evidence="14">SB210</strain>
    </source>
</reference>
<dbReference type="Gene3D" id="3.30.40.10">
    <property type="entry name" value="Zinc/RING finger domain, C3HC4 (zinc finger)"/>
    <property type="match status" value="1"/>
</dbReference>
<keyword evidence="4" id="KW-0479">Metal-binding</keyword>
<dbReference type="GO" id="GO:0008270">
    <property type="term" value="F:zinc ion binding"/>
    <property type="evidence" value="ECO:0007669"/>
    <property type="project" value="UniProtKB-KW"/>
</dbReference>
<feature type="region of interest" description="Disordered" evidence="10">
    <location>
        <begin position="71"/>
        <end position="108"/>
    </location>
</feature>
<evidence type="ECO:0000256" key="11">
    <source>
        <dbReference type="SAM" id="Phobius"/>
    </source>
</evidence>
<dbReference type="CDD" id="cd16495">
    <property type="entry name" value="RING_CH-C4HC3_MARCH"/>
    <property type="match status" value="1"/>
</dbReference>
<dbReference type="PROSITE" id="PS51292">
    <property type="entry name" value="ZF_RING_CH"/>
    <property type="match status" value="1"/>
</dbReference>
<keyword evidence="8 11" id="KW-1133">Transmembrane helix</keyword>
<accession>I7LY24</accession>
<dbReference type="PANTHER" id="PTHR46065:SF3">
    <property type="entry name" value="FI20425P1"/>
    <property type="match status" value="1"/>
</dbReference>
<proteinExistence type="predicted"/>
<keyword evidence="3 11" id="KW-0812">Transmembrane</keyword>
<dbReference type="HOGENOM" id="CLU_580744_0_0_1"/>
<dbReference type="InterPro" id="IPR011016">
    <property type="entry name" value="Znf_RING-CH"/>
</dbReference>
<dbReference type="GeneID" id="7833168"/>
<evidence type="ECO:0000256" key="4">
    <source>
        <dbReference type="ARBA" id="ARBA00022723"/>
    </source>
</evidence>
<evidence type="ECO:0000256" key="1">
    <source>
        <dbReference type="ARBA" id="ARBA00004141"/>
    </source>
</evidence>
<keyword evidence="5" id="KW-0863">Zinc-finger</keyword>
<dbReference type="InParanoid" id="I7LY24"/>
<evidence type="ECO:0000256" key="5">
    <source>
        <dbReference type="ARBA" id="ARBA00022771"/>
    </source>
</evidence>
<feature type="domain" description="RING-CH-type" evidence="12">
    <location>
        <begin position="172"/>
        <end position="255"/>
    </location>
</feature>
<dbReference type="RefSeq" id="XP_001027767.1">
    <property type="nucleotide sequence ID" value="XM_001027767.2"/>
</dbReference>
<evidence type="ECO:0000256" key="2">
    <source>
        <dbReference type="ARBA" id="ARBA00022679"/>
    </source>
</evidence>
<dbReference type="SMART" id="SM00744">
    <property type="entry name" value="RINGv"/>
    <property type="match status" value="1"/>
</dbReference>
<dbReference type="InterPro" id="IPR013083">
    <property type="entry name" value="Znf_RING/FYVE/PHD"/>
</dbReference>
<evidence type="ECO:0000256" key="7">
    <source>
        <dbReference type="ARBA" id="ARBA00022833"/>
    </source>
</evidence>
<dbReference type="SUPFAM" id="SSF57850">
    <property type="entry name" value="RING/U-box"/>
    <property type="match status" value="1"/>
</dbReference>
<dbReference type="EMBL" id="GG662216">
    <property type="protein sequence ID" value="EAS07525.1"/>
    <property type="molecule type" value="Genomic_DNA"/>
</dbReference>
<feature type="region of interest" description="Disordered" evidence="10">
    <location>
        <begin position="307"/>
        <end position="334"/>
    </location>
</feature>
<protein>
    <submittedName>
        <fullName evidence="13">Zinc finger protein</fullName>
    </submittedName>
</protein>
<dbReference type="GO" id="GO:0016740">
    <property type="term" value="F:transferase activity"/>
    <property type="evidence" value="ECO:0007669"/>
    <property type="project" value="UniProtKB-KW"/>
</dbReference>
<comment type="subcellular location">
    <subcellularLocation>
        <location evidence="1">Membrane</location>
        <topology evidence="1">Multi-pass membrane protein</topology>
    </subcellularLocation>
</comment>
<dbReference type="Proteomes" id="UP000009168">
    <property type="component" value="Unassembled WGS sequence"/>
</dbReference>